<protein>
    <submittedName>
        <fullName evidence="1">Uncharacterized protein</fullName>
    </submittedName>
</protein>
<accession>A0A653CV08</accession>
<reference evidence="1 2" key="1">
    <citation type="submission" date="2019-01" db="EMBL/GenBank/DDBJ databases">
        <authorList>
            <person name="Sayadi A."/>
        </authorList>
    </citation>
    <scope>NUCLEOTIDE SEQUENCE [LARGE SCALE GENOMIC DNA]</scope>
</reference>
<organism evidence="1 2">
    <name type="scientific">Callosobruchus maculatus</name>
    <name type="common">Southern cowpea weevil</name>
    <name type="synonym">Pulse bruchid</name>
    <dbReference type="NCBI Taxonomy" id="64391"/>
    <lineage>
        <taxon>Eukaryota</taxon>
        <taxon>Metazoa</taxon>
        <taxon>Ecdysozoa</taxon>
        <taxon>Arthropoda</taxon>
        <taxon>Hexapoda</taxon>
        <taxon>Insecta</taxon>
        <taxon>Pterygota</taxon>
        <taxon>Neoptera</taxon>
        <taxon>Endopterygota</taxon>
        <taxon>Coleoptera</taxon>
        <taxon>Polyphaga</taxon>
        <taxon>Cucujiformia</taxon>
        <taxon>Chrysomeloidea</taxon>
        <taxon>Chrysomelidae</taxon>
        <taxon>Bruchinae</taxon>
        <taxon>Bruchini</taxon>
        <taxon>Callosobruchus</taxon>
    </lineage>
</organism>
<dbReference type="EMBL" id="CAACVG010008796">
    <property type="protein sequence ID" value="VEN51107.1"/>
    <property type="molecule type" value="Genomic_DNA"/>
</dbReference>
<evidence type="ECO:0000313" key="2">
    <source>
        <dbReference type="Proteomes" id="UP000410492"/>
    </source>
</evidence>
<dbReference type="AlphaFoldDB" id="A0A653CV08"/>
<proteinExistence type="predicted"/>
<name>A0A653CV08_CALMS</name>
<dbReference type="Proteomes" id="UP000410492">
    <property type="component" value="Unassembled WGS sequence"/>
</dbReference>
<gene>
    <name evidence="1" type="ORF">CALMAC_LOCUS11663</name>
</gene>
<sequence length="53" mass="6235">MRGIVRYSSIKWSAVLQSYNPFCSYLEIYDLYNESGKILYLQWFAPVIVKPLA</sequence>
<keyword evidence="2" id="KW-1185">Reference proteome</keyword>
<evidence type="ECO:0000313" key="1">
    <source>
        <dbReference type="EMBL" id="VEN51107.1"/>
    </source>
</evidence>